<name>A0A5B7KGV0_PORTR</name>
<evidence type="ECO:0000313" key="1">
    <source>
        <dbReference type="EMBL" id="MPD06054.1"/>
    </source>
</evidence>
<gene>
    <name evidence="1" type="ORF">E2C01_101834</name>
</gene>
<sequence>MMRGHDARLASPRLVSPPSLALFPKYVRDRW</sequence>
<accession>A0A5B7KGV0</accession>
<proteinExistence type="predicted"/>
<dbReference type="EMBL" id="VSRR010149193">
    <property type="protein sequence ID" value="MPD06054.1"/>
    <property type="molecule type" value="Genomic_DNA"/>
</dbReference>
<protein>
    <submittedName>
        <fullName evidence="1">Uncharacterized protein</fullName>
    </submittedName>
</protein>
<dbReference type="AlphaFoldDB" id="A0A5B7KGV0"/>
<organism evidence="1 2">
    <name type="scientific">Portunus trituberculatus</name>
    <name type="common">Swimming crab</name>
    <name type="synonym">Neptunus trituberculatus</name>
    <dbReference type="NCBI Taxonomy" id="210409"/>
    <lineage>
        <taxon>Eukaryota</taxon>
        <taxon>Metazoa</taxon>
        <taxon>Ecdysozoa</taxon>
        <taxon>Arthropoda</taxon>
        <taxon>Crustacea</taxon>
        <taxon>Multicrustacea</taxon>
        <taxon>Malacostraca</taxon>
        <taxon>Eumalacostraca</taxon>
        <taxon>Eucarida</taxon>
        <taxon>Decapoda</taxon>
        <taxon>Pleocyemata</taxon>
        <taxon>Brachyura</taxon>
        <taxon>Eubrachyura</taxon>
        <taxon>Portunoidea</taxon>
        <taxon>Portunidae</taxon>
        <taxon>Portuninae</taxon>
        <taxon>Portunus</taxon>
    </lineage>
</organism>
<comment type="caution">
    <text evidence="1">The sequence shown here is derived from an EMBL/GenBank/DDBJ whole genome shotgun (WGS) entry which is preliminary data.</text>
</comment>
<keyword evidence="2" id="KW-1185">Reference proteome</keyword>
<evidence type="ECO:0000313" key="2">
    <source>
        <dbReference type="Proteomes" id="UP000324222"/>
    </source>
</evidence>
<reference evidence="1 2" key="1">
    <citation type="submission" date="2019-05" db="EMBL/GenBank/DDBJ databases">
        <title>Another draft genome of Portunus trituberculatus and its Hox gene families provides insights of decapod evolution.</title>
        <authorList>
            <person name="Jeong J.-H."/>
            <person name="Song I."/>
            <person name="Kim S."/>
            <person name="Choi T."/>
            <person name="Kim D."/>
            <person name="Ryu S."/>
            <person name="Kim W."/>
        </authorList>
    </citation>
    <scope>NUCLEOTIDE SEQUENCE [LARGE SCALE GENOMIC DNA]</scope>
    <source>
        <tissue evidence="1">Muscle</tissue>
    </source>
</reference>
<dbReference type="Proteomes" id="UP000324222">
    <property type="component" value="Unassembled WGS sequence"/>
</dbReference>